<protein>
    <submittedName>
        <fullName evidence="2">WGS project CABT00000000 data, contig 2.23</fullName>
    </submittedName>
</protein>
<evidence type="ECO:0000313" key="2">
    <source>
        <dbReference type="EMBL" id="CCC12053.1"/>
    </source>
</evidence>
<dbReference type="VEuPathDB" id="FungiDB:SMAC_02274"/>
<dbReference type="InterPro" id="IPR053030">
    <property type="entry name" value="Ribosomal_biogenesis_FAF1-like"/>
</dbReference>
<dbReference type="AlphaFoldDB" id="F7W351"/>
<accession>F7W351</accession>
<dbReference type="EMBL" id="CABT02000023">
    <property type="protein sequence ID" value="CCC12053.1"/>
    <property type="molecule type" value="Genomic_DNA"/>
</dbReference>
<feature type="compositionally biased region" description="Gly residues" evidence="1">
    <location>
        <begin position="354"/>
        <end position="365"/>
    </location>
</feature>
<gene>
    <name evidence="2" type="ORF">SMAC_02274</name>
</gene>
<feature type="compositionally biased region" description="Basic and acidic residues" evidence="1">
    <location>
        <begin position="108"/>
        <end position="118"/>
    </location>
</feature>
<feature type="compositionally biased region" description="Basic residues" evidence="1">
    <location>
        <begin position="417"/>
        <end position="426"/>
    </location>
</feature>
<dbReference type="GO" id="GO:0000462">
    <property type="term" value="P:maturation of SSU-rRNA from tricistronic rRNA transcript (SSU-rRNA, 5.8S rRNA, LSU-rRNA)"/>
    <property type="evidence" value="ECO:0007669"/>
    <property type="project" value="TreeGrafter"/>
</dbReference>
<dbReference type="PANTHER" id="PTHR28096">
    <property type="entry name" value="PROTEIN FAF1"/>
    <property type="match status" value="1"/>
</dbReference>
<evidence type="ECO:0000256" key="1">
    <source>
        <dbReference type="SAM" id="MobiDB-lite"/>
    </source>
</evidence>
<sequence length="426" mass="46324">MPSATLLGKRKSVTASQPEGAKKQKRVAVEDDVVKRIKQKTAAKKDVKEKKPARKEKEKEDEENVVKKAEEKKEEDDQEDISDALSIFQRAFEARFKPIAPTTTTTTKAEKKSKSDKKNKARKVQGDGDEDGDDFDEDQILDDDDAVDSGSEDDFSGDEEDEEDYSGSDSEGEEEEEEQEQEEDAPKVMVVDYSTDPSKVDTAKMSKKELKAYLSSKPPNAILDSASSQTAKSKKDKDGADGDDSAAFLANDLALQRLIAESHILSAAGGNASHYLSSAAAETEKNTRAFAEGRIRKKTTDMRMQALGAKGSVLEQEKMPMNMRKGINKAAETYEQKRRREARENGVILEKASGKGGKSGGGGRGGGKKRGGDRAVDMPGIGKMRGAQLTISAREIRSMEASSGPGGRGGRGGRGGKEKRGHRKRR</sequence>
<dbReference type="OMA" id="FEAQFKP"/>
<feature type="compositionally biased region" description="Gly residues" evidence="1">
    <location>
        <begin position="404"/>
        <end position="413"/>
    </location>
</feature>
<feature type="compositionally biased region" description="Basic and acidic residues" evidence="1">
    <location>
        <begin position="332"/>
        <end position="344"/>
    </location>
</feature>
<dbReference type="OrthoDB" id="5556956at2759"/>
<feature type="compositionally biased region" description="Acidic residues" evidence="1">
    <location>
        <begin position="73"/>
        <end position="82"/>
    </location>
</feature>
<organism evidence="2 3">
    <name type="scientific">Sordaria macrospora (strain ATCC MYA-333 / DSM 997 / K(L3346) / K-hell)</name>
    <dbReference type="NCBI Taxonomy" id="771870"/>
    <lineage>
        <taxon>Eukaryota</taxon>
        <taxon>Fungi</taxon>
        <taxon>Dikarya</taxon>
        <taxon>Ascomycota</taxon>
        <taxon>Pezizomycotina</taxon>
        <taxon>Sordariomycetes</taxon>
        <taxon>Sordariomycetidae</taxon>
        <taxon>Sordariales</taxon>
        <taxon>Sordariaceae</taxon>
        <taxon>Sordaria</taxon>
    </lineage>
</organism>
<reference evidence="2 3" key="1">
    <citation type="journal article" date="2010" name="PLoS Genet.">
        <title>De novo assembly of a 40 Mb eukaryotic genome from short sequence reads: Sordaria macrospora, a model organism for fungal morphogenesis.</title>
        <authorList>
            <person name="Nowrousian M."/>
            <person name="Stajich J."/>
            <person name="Chu M."/>
            <person name="Engh I."/>
            <person name="Espagne E."/>
            <person name="Halliday K."/>
            <person name="Kamerewerd J."/>
            <person name="Kempken F."/>
            <person name="Knab B."/>
            <person name="Kuo H.C."/>
            <person name="Osiewacz H.D."/>
            <person name="Poeggeler S."/>
            <person name="Read N."/>
            <person name="Seiler S."/>
            <person name="Smith K."/>
            <person name="Zickler D."/>
            <person name="Kueck U."/>
            <person name="Freitag M."/>
        </authorList>
    </citation>
    <scope>NUCLEOTIDE SEQUENCE [LARGE SCALE GENOMIC DNA]</scope>
    <source>
        <strain evidence="3">ATCC MYA-333 / DSM 997 / K(L3346) / K-hell</strain>
        <tissue evidence="2">Mycelium</tissue>
    </source>
</reference>
<feature type="region of interest" description="Disordered" evidence="1">
    <location>
        <begin position="331"/>
        <end position="426"/>
    </location>
</feature>
<feature type="compositionally biased region" description="Acidic residues" evidence="1">
    <location>
        <begin position="127"/>
        <end position="183"/>
    </location>
</feature>
<dbReference type="STRING" id="771870.F7W351"/>
<feature type="compositionally biased region" description="Basic and acidic residues" evidence="1">
    <location>
        <begin position="198"/>
        <end position="211"/>
    </location>
</feature>
<keyword evidence="3" id="KW-1185">Reference proteome</keyword>
<evidence type="ECO:0000313" key="3">
    <source>
        <dbReference type="Proteomes" id="UP000001881"/>
    </source>
</evidence>
<feature type="region of interest" description="Disordered" evidence="1">
    <location>
        <begin position="1"/>
        <end position="245"/>
    </location>
</feature>
<dbReference type="PANTHER" id="PTHR28096:SF1">
    <property type="entry name" value="PROTEIN FAF1"/>
    <property type="match status" value="1"/>
</dbReference>
<proteinExistence type="predicted"/>
<name>F7W351_SORMK</name>
<dbReference type="InParanoid" id="F7W351"/>
<dbReference type="GO" id="GO:0005730">
    <property type="term" value="C:nucleolus"/>
    <property type="evidence" value="ECO:0007669"/>
    <property type="project" value="TreeGrafter"/>
</dbReference>
<dbReference type="HOGENOM" id="CLU_054969_0_0_1"/>
<dbReference type="Proteomes" id="UP000001881">
    <property type="component" value="Unassembled WGS sequence"/>
</dbReference>
<feature type="compositionally biased region" description="Basic and acidic residues" evidence="1">
    <location>
        <begin position="43"/>
        <end position="72"/>
    </location>
</feature>
<dbReference type="eggNOG" id="ENOG502QVP1">
    <property type="taxonomic scope" value="Eukaryota"/>
</dbReference>
<comment type="caution">
    <text evidence="2">The sequence shown here is derived from an EMBL/GenBank/DDBJ whole genome shotgun (WGS) entry which is preliminary data.</text>
</comment>